<keyword evidence="1" id="KW-0812">Transmembrane</keyword>
<dbReference type="VEuPathDB" id="AmoebaDB:EHI8A_035880"/>
<feature type="signal peptide" evidence="2">
    <location>
        <begin position="1"/>
        <end position="17"/>
    </location>
</feature>
<accession>A0A5K1V387</accession>
<comment type="caution">
    <text evidence="3">The sequence shown here is derived from an EMBL/GenBank/DDBJ whole genome shotgun (WGS) entry which is preliminary data.</text>
</comment>
<evidence type="ECO:0000256" key="1">
    <source>
        <dbReference type="SAM" id="Phobius"/>
    </source>
</evidence>
<evidence type="ECO:0000313" key="3">
    <source>
        <dbReference type="EMBL" id="GAT93949.1"/>
    </source>
</evidence>
<dbReference type="VEuPathDB" id="AmoebaDB:EHI5A_051160"/>
<feature type="transmembrane region" description="Helical" evidence="1">
    <location>
        <begin position="1716"/>
        <end position="1741"/>
    </location>
</feature>
<evidence type="ECO:0008006" key="5">
    <source>
        <dbReference type="Google" id="ProtNLM"/>
    </source>
</evidence>
<evidence type="ECO:0000313" key="4">
    <source>
        <dbReference type="Proteomes" id="UP000078387"/>
    </source>
</evidence>
<protein>
    <recommendedName>
        <fullName evidence="5">Tyrosine kinase</fullName>
    </recommendedName>
</protein>
<dbReference type="SMR" id="A0A5K1V387"/>
<dbReference type="OMA" id="YIISSGH"/>
<gene>
    <name evidence="3" type="ORF">CL6EHI_004180</name>
</gene>
<keyword evidence="1" id="KW-1133">Transmembrane helix</keyword>
<reference evidence="3 4" key="1">
    <citation type="submission" date="2016-05" db="EMBL/GenBank/DDBJ databases">
        <title>First whole genome sequencing of Entamoeba histolytica HM1:IMSS-clone-6.</title>
        <authorList>
            <person name="Mukherjee Avik.K."/>
            <person name="Izumyama S."/>
            <person name="Nakada-Tsukui K."/>
            <person name="Nozaki T."/>
        </authorList>
    </citation>
    <scope>NUCLEOTIDE SEQUENCE [LARGE SCALE GENOMIC DNA]</scope>
    <source>
        <strain evidence="3 4">HM1:IMSS clone 6</strain>
    </source>
</reference>
<evidence type="ECO:0000256" key="2">
    <source>
        <dbReference type="SAM" id="SignalP"/>
    </source>
</evidence>
<keyword evidence="1" id="KW-0472">Membrane</keyword>
<organism evidence="3 4">
    <name type="scientific">Entamoeba histolytica</name>
    <dbReference type="NCBI Taxonomy" id="5759"/>
    <lineage>
        <taxon>Eukaryota</taxon>
        <taxon>Amoebozoa</taxon>
        <taxon>Evosea</taxon>
        <taxon>Archamoebae</taxon>
        <taxon>Mastigamoebida</taxon>
        <taxon>Entamoebidae</taxon>
        <taxon>Entamoeba</taxon>
    </lineage>
</organism>
<dbReference type="Proteomes" id="UP000078387">
    <property type="component" value="Unassembled WGS sequence"/>
</dbReference>
<sequence>MVIFVLIILFCVSLGQGIECDKELSFKDTEETIFINGKEGCLIQFVSCPNIHIQGTVMVKNCINSKVLVNKGVIRLGGSSNSSFSLDSSILIFEPTERNDIELTQLSIRKSNWKIEESFLSRTITIRTLIDYDSGVTRLMSDYTIFNINFICPQANGEYIYRTPSLAINENIKVCSGYYYKIKYNTIYISDKQNEIKSYTPTIECITYGNSSHWWFGTNNSKLFNLCPCPTDSNCIVRLKVPRVYNMDDLNKFKTKYSLHLDGVQMERISNTKKIETLIVDSNSILFGLYDVQLNKLEINNGYINGEVLFLHTSRIDSYGGYFTKTISNSQLGNVYMTYTGIMGNMNFINATSFVSSQQISVLTNFTNFNIKNEFKIISPLFVNQKKAFNTIDNITCLNFKLDSVLVQSDINSINCSKLYITSSSVWSISNIITNYFEFSKSTFFIVKSVISELLKFDNLERLTGYRNNYLQDSQINILSIVNSTIWFISSVNTIQFNALDLQIREFYMFYSNKAYMKNIYYDTDYVGVFWDCSINQLILESTPRLFLEWFNSNELKFDGTIEVDVPNSVSINKILSSSELLILNKMTIPYVISSGHVTFSRGYSGYLEAERVDIIDGLYNITLAKQMSFTIHELTVSALINTINSPLLIFNELQCNSSIHINPLDFKSPHIQIASAQNCNNQLYIDFSVPTLSSFVVLPNELKLTCNLMGVSSQTFNESWQEKGEEIDFQEWSINNINRCLVDRCLISEKKDEGYYCSNRKNKCYKNCRGVIDDTMFISSVSLKELWVSSKVEKILLNGNDNNFGLILLGNGSNVQFFNNKVYSKNIIGKQATIKLSVNGIIESDLIDVNSIEMNTFSRINSDKINCDLIKVTIDCRIEVKEINIKSITFDNQCDISPNEIIIKTERINSLNLNKEVLISNSVCQSTVNTIDLIFVKNGFDHTNIVGNILFSCNDHLIVSNGNNGVSEVKCGKYGVSDYCYVISRDITNPKSFDLSKSTTTFCPCQNTDKMGCSYIIGTNEVNGKIDAYEVIIEKESVIKSDNMNISVELKIKANSHIYTSSSVIESIYIEPSTILQLDGLVNSHLVNGFGVLRQREGKLYVNDLFNVHCDVKYISISKTFNPLELVLNNSLINLNKRGLFYMNMTTIKYINQQTIPIILDNPSIVNLYNSVISSFPLHQCFELIQIVNEPILYFNNQPTSTEAIFDYELTCSKKIVLLCNNPSKLYQCPTQTCVYNVYESPINSSRGYTQPHCPCGFSDNTLKYSDNGCIIEAKNLNNITTIYGTFHNIKTDNNAIISIHSLTNIKSFEPQSFIRFTGNGFIELSVSPLTKKSYTIHTDVKMNLKHVYSKCSISSTSDLIIGKQENGQLNITGNKNLITLSQNQYNNININISMSHVYLPNGINGKTFILETQGFNNPLMTMTDGKVFSVESFEYKGNDNGVLLETIQNGIDIKLLKRGYVDEDKAILATQEVKRKQIYCKYNNNKWNSTNCPCTGVNCHLIYASTSEIINETIEANEINIFGKHKFNGRITCEKITIDESCSFKEIYVGIINITKENNIEIELYDYEVKYITGINYDIFTYSSGRILQIEASTLHLYLKDTIESKYLNIKLFIIIPTHNDFLFISLLQNGTTTLDNTLIYLPDPLFDKYYILKADEFPPLDTVKTFKRNDSLQPITNMYLTIVCDKYMALIKDINDYQCPYEDTNNQNNSNTIWLIMIPSVICIILIIIVIVLLTIYLHKLFIKRRRFERLF</sequence>
<proteinExistence type="predicted"/>
<dbReference type="VEuPathDB" id="AmoebaDB:KM1_038110"/>
<feature type="chain" id="PRO_5023929621" description="Tyrosine kinase" evidence="2">
    <location>
        <begin position="18"/>
        <end position="1755"/>
    </location>
</feature>
<dbReference type="VEuPathDB" id="AmoebaDB:EHI7A_030240"/>
<keyword evidence="2" id="KW-0732">Signal</keyword>
<name>A0A5K1V387_ENTHI</name>
<dbReference type="VEuPathDB" id="AmoebaDB:EHI_004180"/>
<dbReference type="EMBL" id="BDEQ01000001">
    <property type="protein sequence ID" value="GAT93949.1"/>
    <property type="molecule type" value="Genomic_DNA"/>
</dbReference>